<accession>A0ABW4R8B0</accession>
<comment type="caution">
    <text evidence="2">The sequence shown here is derived from an EMBL/GenBank/DDBJ whole genome shotgun (WGS) entry which is preliminary data.</text>
</comment>
<dbReference type="SUPFAM" id="SSF54593">
    <property type="entry name" value="Glyoxalase/Bleomycin resistance protein/Dihydroxybiphenyl dioxygenase"/>
    <property type="match status" value="1"/>
</dbReference>
<name>A0ABW4R8B0_9RHOB</name>
<protein>
    <submittedName>
        <fullName evidence="2">VOC family protein</fullName>
    </submittedName>
</protein>
<organism evidence="2 3">
    <name type="scientific">Paracoccus pacificus</name>
    <dbReference type="NCBI Taxonomy" id="1463598"/>
    <lineage>
        <taxon>Bacteria</taxon>
        <taxon>Pseudomonadati</taxon>
        <taxon>Pseudomonadota</taxon>
        <taxon>Alphaproteobacteria</taxon>
        <taxon>Rhodobacterales</taxon>
        <taxon>Paracoccaceae</taxon>
        <taxon>Paracoccus</taxon>
    </lineage>
</organism>
<gene>
    <name evidence="2" type="ORF">ACFSCT_11460</name>
</gene>
<evidence type="ECO:0000313" key="3">
    <source>
        <dbReference type="Proteomes" id="UP001597213"/>
    </source>
</evidence>
<feature type="domain" description="VOC" evidence="1">
    <location>
        <begin position="1"/>
        <end position="118"/>
    </location>
</feature>
<reference evidence="3" key="1">
    <citation type="journal article" date="2019" name="Int. J. Syst. Evol. Microbiol.">
        <title>The Global Catalogue of Microorganisms (GCM) 10K type strain sequencing project: providing services to taxonomists for standard genome sequencing and annotation.</title>
        <authorList>
            <consortium name="The Broad Institute Genomics Platform"/>
            <consortium name="The Broad Institute Genome Sequencing Center for Infectious Disease"/>
            <person name="Wu L."/>
            <person name="Ma J."/>
        </authorList>
    </citation>
    <scope>NUCLEOTIDE SEQUENCE [LARGE SCALE GENOMIC DNA]</scope>
    <source>
        <strain evidence="3">CCUG 56029</strain>
    </source>
</reference>
<sequence length="118" mass="13123">MAMIVTANLPSRDYDVTEAFYGRMGFQRSWRDDGWMILKRGDAVIEFFPHPDLVPGESCFSACIRTDDLDGLLAEYAALDLPGGGIPRLHPGVHRVTDRLRMFALVDPDGSLIRCLGP</sequence>
<dbReference type="InterPro" id="IPR037523">
    <property type="entry name" value="VOC_core"/>
</dbReference>
<dbReference type="Gene3D" id="3.10.180.10">
    <property type="entry name" value="2,3-Dihydroxybiphenyl 1,2-Dioxygenase, domain 1"/>
    <property type="match status" value="1"/>
</dbReference>
<proteinExistence type="predicted"/>
<dbReference type="Proteomes" id="UP001597213">
    <property type="component" value="Unassembled WGS sequence"/>
</dbReference>
<dbReference type="InterPro" id="IPR029068">
    <property type="entry name" value="Glyas_Bleomycin-R_OHBP_Dase"/>
</dbReference>
<dbReference type="PROSITE" id="PS51819">
    <property type="entry name" value="VOC"/>
    <property type="match status" value="1"/>
</dbReference>
<evidence type="ECO:0000313" key="2">
    <source>
        <dbReference type="EMBL" id="MFD1882331.1"/>
    </source>
</evidence>
<keyword evidence="3" id="KW-1185">Reference proteome</keyword>
<dbReference type="EMBL" id="JBHUEN010000031">
    <property type="protein sequence ID" value="MFD1882331.1"/>
    <property type="molecule type" value="Genomic_DNA"/>
</dbReference>
<dbReference type="InterPro" id="IPR004360">
    <property type="entry name" value="Glyas_Fos-R_dOase_dom"/>
</dbReference>
<dbReference type="Pfam" id="PF00903">
    <property type="entry name" value="Glyoxalase"/>
    <property type="match status" value="1"/>
</dbReference>
<dbReference type="RefSeq" id="WP_379142869.1">
    <property type="nucleotide sequence ID" value="NZ_JBHUEN010000031.1"/>
</dbReference>
<evidence type="ECO:0000259" key="1">
    <source>
        <dbReference type="PROSITE" id="PS51819"/>
    </source>
</evidence>